<dbReference type="SUPFAM" id="SSF55961">
    <property type="entry name" value="Bet v1-like"/>
    <property type="match status" value="1"/>
</dbReference>
<organism evidence="1 2">
    <name type="scientific">Acidimangrovimonas pyrenivorans</name>
    <dbReference type="NCBI Taxonomy" id="2030798"/>
    <lineage>
        <taxon>Bacteria</taxon>
        <taxon>Pseudomonadati</taxon>
        <taxon>Pseudomonadota</taxon>
        <taxon>Alphaproteobacteria</taxon>
        <taxon>Rhodobacterales</taxon>
        <taxon>Paracoccaceae</taxon>
        <taxon>Acidimangrovimonas</taxon>
    </lineage>
</organism>
<dbReference type="Gene3D" id="3.30.530.20">
    <property type="match status" value="1"/>
</dbReference>
<sequence>METTDEITGKRGIQARPETVWSALHDAACLETCLPGCLRVTGDAESGFSAKFGHTVRGMPVRLNADVTVTEIAPGKSARIAIDGGNTLTGRAGAEIEIELVPVKAGTRLVYSARPHAGSGLLKLAGLPLDALGDRLAQGFTRNLKTYLEQKRGG</sequence>
<dbReference type="InterPro" id="IPR023393">
    <property type="entry name" value="START-like_dom_sf"/>
</dbReference>
<reference evidence="2" key="1">
    <citation type="journal article" date="2019" name="Int. J. Syst. Evol. Microbiol.">
        <title>The Global Catalogue of Microorganisms (GCM) 10K type strain sequencing project: providing services to taxonomists for standard genome sequencing and annotation.</title>
        <authorList>
            <consortium name="The Broad Institute Genomics Platform"/>
            <consortium name="The Broad Institute Genome Sequencing Center for Infectious Disease"/>
            <person name="Wu L."/>
            <person name="Ma J."/>
        </authorList>
    </citation>
    <scope>NUCLEOTIDE SEQUENCE [LARGE SCALE GENOMIC DNA]</scope>
    <source>
        <strain evidence="2">KCTC 62192</strain>
    </source>
</reference>
<proteinExistence type="predicted"/>
<dbReference type="PANTHER" id="PTHR38588:SF1">
    <property type="entry name" value="BLL0334 PROTEIN"/>
    <property type="match status" value="1"/>
</dbReference>
<dbReference type="Proteomes" id="UP001595443">
    <property type="component" value="Unassembled WGS sequence"/>
</dbReference>
<evidence type="ECO:0000313" key="1">
    <source>
        <dbReference type="EMBL" id="MFC2968785.1"/>
    </source>
</evidence>
<dbReference type="InterPro" id="IPR010419">
    <property type="entry name" value="CO_DH_gsu"/>
</dbReference>
<dbReference type="RefSeq" id="WP_377833478.1">
    <property type="nucleotide sequence ID" value="NZ_JBHRSK010000007.1"/>
</dbReference>
<keyword evidence="2" id="KW-1185">Reference proteome</keyword>
<accession>A0ABV7AIU8</accession>
<dbReference type="EMBL" id="JBHRSK010000007">
    <property type="protein sequence ID" value="MFC2968785.1"/>
    <property type="molecule type" value="Genomic_DNA"/>
</dbReference>
<dbReference type="PANTHER" id="PTHR38588">
    <property type="entry name" value="BLL0334 PROTEIN"/>
    <property type="match status" value="1"/>
</dbReference>
<comment type="caution">
    <text evidence="1">The sequence shown here is derived from an EMBL/GenBank/DDBJ whole genome shotgun (WGS) entry which is preliminary data.</text>
</comment>
<dbReference type="Pfam" id="PF06240">
    <property type="entry name" value="COXG"/>
    <property type="match status" value="1"/>
</dbReference>
<gene>
    <name evidence="1" type="ORF">ACFOES_11825</name>
</gene>
<name>A0ABV7AIU8_9RHOB</name>
<evidence type="ECO:0000313" key="2">
    <source>
        <dbReference type="Proteomes" id="UP001595443"/>
    </source>
</evidence>
<protein>
    <submittedName>
        <fullName evidence="1">CoxG family protein</fullName>
    </submittedName>
</protein>